<dbReference type="InterPro" id="IPR036879">
    <property type="entry name" value="TF_MADSbox_sf"/>
</dbReference>
<evidence type="ECO:0000259" key="6">
    <source>
        <dbReference type="PROSITE" id="PS50066"/>
    </source>
</evidence>
<feature type="domain" description="MADS-box" evidence="6">
    <location>
        <begin position="1"/>
        <end position="49"/>
    </location>
</feature>
<evidence type="ECO:0000256" key="5">
    <source>
        <dbReference type="ARBA" id="ARBA00023242"/>
    </source>
</evidence>
<comment type="subcellular location">
    <subcellularLocation>
        <location evidence="1">Nucleus</location>
    </subcellularLocation>
</comment>
<protein>
    <recommendedName>
        <fullName evidence="6">MADS-box domain-containing protein</fullName>
    </recommendedName>
</protein>
<gene>
    <name evidence="7" type="ORF">Acr_07g0005990</name>
</gene>
<dbReference type="OrthoDB" id="779403at2759"/>
<dbReference type="PANTHER" id="PTHR11945:SF387">
    <property type="entry name" value="AGAMOUS-LIKE MADS-BOX PROTEIN AGL80"/>
    <property type="match status" value="1"/>
</dbReference>
<dbReference type="GO" id="GO:0005634">
    <property type="term" value="C:nucleus"/>
    <property type="evidence" value="ECO:0007669"/>
    <property type="project" value="UniProtKB-SubCell"/>
</dbReference>
<dbReference type="AlphaFoldDB" id="A0A7J0EVJ6"/>
<accession>A0A7J0EVJ6</accession>
<sequence>MTKTKVILAYIANDRARKASFKKRSKGLIKKADELCTLCDVKACAIIVNPYDNEPEVWPSNLRAQQVISGFKRLPDHVQSRNKEDNQSICQERISKKEGKLRKQYMDNQQKELTKIMYMCLVSGAFQNLSLASSKSLVFLLNQNIKDVGRRIELLQNAMFPRQDNVE</sequence>
<dbReference type="CDD" id="cd00266">
    <property type="entry name" value="MADS_SRF_like"/>
    <property type="match status" value="1"/>
</dbReference>
<dbReference type="GO" id="GO:0045944">
    <property type="term" value="P:positive regulation of transcription by RNA polymerase II"/>
    <property type="evidence" value="ECO:0007669"/>
    <property type="project" value="InterPro"/>
</dbReference>
<reference evidence="7 8" key="1">
    <citation type="submission" date="2019-07" db="EMBL/GenBank/DDBJ databases">
        <title>De Novo Assembly of kiwifruit Actinidia rufa.</title>
        <authorList>
            <person name="Sugita-Konishi S."/>
            <person name="Sato K."/>
            <person name="Mori E."/>
            <person name="Abe Y."/>
            <person name="Kisaki G."/>
            <person name="Hamano K."/>
            <person name="Suezawa K."/>
            <person name="Otani M."/>
            <person name="Fukuda T."/>
            <person name="Manabe T."/>
            <person name="Gomi K."/>
            <person name="Tabuchi M."/>
            <person name="Akimitsu K."/>
            <person name="Kataoka I."/>
        </authorList>
    </citation>
    <scope>NUCLEOTIDE SEQUENCE [LARGE SCALE GENOMIC DNA]</scope>
    <source>
        <strain evidence="8">cv. Fuchu</strain>
    </source>
</reference>
<name>A0A7J0EVJ6_9ERIC</name>
<dbReference type="Proteomes" id="UP000585474">
    <property type="component" value="Unassembled WGS sequence"/>
</dbReference>
<keyword evidence="5" id="KW-0539">Nucleus</keyword>
<organism evidence="7 8">
    <name type="scientific">Actinidia rufa</name>
    <dbReference type="NCBI Taxonomy" id="165716"/>
    <lineage>
        <taxon>Eukaryota</taxon>
        <taxon>Viridiplantae</taxon>
        <taxon>Streptophyta</taxon>
        <taxon>Embryophyta</taxon>
        <taxon>Tracheophyta</taxon>
        <taxon>Spermatophyta</taxon>
        <taxon>Magnoliopsida</taxon>
        <taxon>eudicotyledons</taxon>
        <taxon>Gunneridae</taxon>
        <taxon>Pentapetalae</taxon>
        <taxon>asterids</taxon>
        <taxon>Ericales</taxon>
        <taxon>Actinidiaceae</taxon>
        <taxon>Actinidia</taxon>
    </lineage>
</organism>
<keyword evidence="3" id="KW-0238">DNA-binding</keyword>
<comment type="caution">
    <text evidence="7">The sequence shown here is derived from an EMBL/GenBank/DDBJ whole genome shotgun (WGS) entry which is preliminary data.</text>
</comment>
<dbReference type="GO" id="GO:0000981">
    <property type="term" value="F:DNA-binding transcription factor activity, RNA polymerase II-specific"/>
    <property type="evidence" value="ECO:0007669"/>
    <property type="project" value="InterPro"/>
</dbReference>
<dbReference type="InterPro" id="IPR033897">
    <property type="entry name" value="SRF-like_MADS-box"/>
</dbReference>
<dbReference type="GO" id="GO:0000978">
    <property type="term" value="F:RNA polymerase II cis-regulatory region sequence-specific DNA binding"/>
    <property type="evidence" value="ECO:0007669"/>
    <property type="project" value="TreeGrafter"/>
</dbReference>
<dbReference type="Gene3D" id="3.40.1810.10">
    <property type="entry name" value="Transcription factor, MADS-box"/>
    <property type="match status" value="1"/>
</dbReference>
<dbReference type="Pfam" id="PF00319">
    <property type="entry name" value="SRF-TF"/>
    <property type="match status" value="1"/>
</dbReference>
<dbReference type="PROSITE" id="PS50066">
    <property type="entry name" value="MADS_BOX_2"/>
    <property type="match status" value="1"/>
</dbReference>
<proteinExistence type="predicted"/>
<dbReference type="PANTHER" id="PTHR11945">
    <property type="entry name" value="MADS BOX PROTEIN"/>
    <property type="match status" value="1"/>
</dbReference>
<keyword evidence="4" id="KW-0804">Transcription</keyword>
<evidence type="ECO:0000313" key="8">
    <source>
        <dbReference type="Proteomes" id="UP000585474"/>
    </source>
</evidence>
<evidence type="ECO:0000256" key="1">
    <source>
        <dbReference type="ARBA" id="ARBA00004123"/>
    </source>
</evidence>
<dbReference type="GO" id="GO:0046983">
    <property type="term" value="F:protein dimerization activity"/>
    <property type="evidence" value="ECO:0007669"/>
    <property type="project" value="InterPro"/>
</dbReference>
<evidence type="ECO:0000256" key="3">
    <source>
        <dbReference type="ARBA" id="ARBA00023125"/>
    </source>
</evidence>
<dbReference type="SUPFAM" id="SSF55455">
    <property type="entry name" value="SRF-like"/>
    <property type="match status" value="1"/>
</dbReference>
<dbReference type="PRINTS" id="PR00404">
    <property type="entry name" value="MADSDOMAIN"/>
</dbReference>
<keyword evidence="2" id="KW-0805">Transcription regulation</keyword>
<dbReference type="EMBL" id="BJWL01000007">
    <property type="protein sequence ID" value="GFY90402.1"/>
    <property type="molecule type" value="Genomic_DNA"/>
</dbReference>
<evidence type="ECO:0000256" key="2">
    <source>
        <dbReference type="ARBA" id="ARBA00023015"/>
    </source>
</evidence>
<dbReference type="InterPro" id="IPR002100">
    <property type="entry name" value="TF_MADSbox"/>
</dbReference>
<keyword evidence="8" id="KW-1185">Reference proteome</keyword>
<dbReference type="SMART" id="SM00432">
    <property type="entry name" value="MADS"/>
    <property type="match status" value="1"/>
</dbReference>
<evidence type="ECO:0000313" key="7">
    <source>
        <dbReference type="EMBL" id="GFY90402.1"/>
    </source>
</evidence>
<evidence type="ECO:0000256" key="4">
    <source>
        <dbReference type="ARBA" id="ARBA00023163"/>
    </source>
</evidence>